<dbReference type="RefSeq" id="WP_141200649.1">
    <property type="nucleotide sequence ID" value="NZ_CP041186.1"/>
</dbReference>
<evidence type="ECO:0008006" key="5">
    <source>
        <dbReference type="Google" id="ProtNLM"/>
    </source>
</evidence>
<dbReference type="EMBL" id="CP041186">
    <property type="protein sequence ID" value="QDG54205.1"/>
    <property type="molecule type" value="Genomic_DNA"/>
</dbReference>
<dbReference type="OrthoDB" id="9811837at2"/>
<dbReference type="Gene3D" id="1.25.40.10">
    <property type="entry name" value="Tetratricopeptide repeat domain"/>
    <property type="match status" value="1"/>
</dbReference>
<proteinExistence type="predicted"/>
<feature type="transmembrane region" description="Helical" evidence="1">
    <location>
        <begin position="153"/>
        <end position="174"/>
    </location>
</feature>
<reference evidence="3 4" key="1">
    <citation type="submission" date="2019-06" db="EMBL/GenBank/DDBJ databases">
        <title>Persicimonas caeni gen. nov., sp. nov., a predatory bacterium isolated from solar saltern.</title>
        <authorList>
            <person name="Wang S."/>
        </authorList>
    </citation>
    <scope>NUCLEOTIDE SEQUENCE [LARGE SCALE GENOMIC DNA]</scope>
    <source>
        <strain evidence="3 4">YN101</strain>
    </source>
</reference>
<evidence type="ECO:0000256" key="2">
    <source>
        <dbReference type="SAM" id="SignalP"/>
    </source>
</evidence>
<gene>
    <name evidence="3" type="ORF">FIV42_26715</name>
</gene>
<dbReference type="Proteomes" id="UP000315995">
    <property type="component" value="Chromosome"/>
</dbReference>
<protein>
    <recommendedName>
        <fullName evidence="5">Tetratricopeptide repeat protein</fullName>
    </recommendedName>
</protein>
<evidence type="ECO:0000313" key="3">
    <source>
        <dbReference type="EMBL" id="QDG54205.1"/>
    </source>
</evidence>
<evidence type="ECO:0000256" key="1">
    <source>
        <dbReference type="SAM" id="Phobius"/>
    </source>
</evidence>
<keyword evidence="1" id="KW-1133">Transmembrane helix</keyword>
<accession>A0A5B8YGF8</accession>
<feature type="transmembrane region" description="Helical" evidence="1">
    <location>
        <begin position="208"/>
        <end position="232"/>
    </location>
</feature>
<dbReference type="SUPFAM" id="SSF48452">
    <property type="entry name" value="TPR-like"/>
    <property type="match status" value="1"/>
</dbReference>
<feature type="signal peptide" evidence="2">
    <location>
        <begin position="1"/>
        <end position="24"/>
    </location>
</feature>
<evidence type="ECO:0000313" key="4">
    <source>
        <dbReference type="Proteomes" id="UP000315995"/>
    </source>
</evidence>
<keyword evidence="4" id="KW-1185">Reference proteome</keyword>
<sequence>MSRPTLTCLCVLFICLGAASTATAQENPTVETSQSKAQISELQTKLNDEAVSAIIRGEPERAVALLNESLAYGEANITYLNLGRAYQKLDKCAEAREAYAKVATAPAVEEPPATVVLQKTEEYLAELDEQDCKGGVQLAQPPAEVGTDGQKTWGWAAIGTGAAFLGAGVTMFVLSNNEASKVEDARTDGRVVDFPAREVPEVERRASLYLNLGIGASVAGAALTGVGAYLLLDDDGEQVGRLDVRPVSQGAMATFHLSF</sequence>
<keyword evidence="2" id="KW-0732">Signal</keyword>
<organism evidence="3 4">
    <name type="scientific">Persicimonas caeni</name>
    <dbReference type="NCBI Taxonomy" id="2292766"/>
    <lineage>
        <taxon>Bacteria</taxon>
        <taxon>Deltaproteobacteria</taxon>
        <taxon>Bradymonadales</taxon>
        <taxon>Bradymonadaceae</taxon>
        <taxon>Persicimonas</taxon>
    </lineage>
</organism>
<dbReference type="AlphaFoldDB" id="A0A4Y6Q2I3"/>
<accession>A0A4Y6Q2I3</accession>
<keyword evidence="1" id="KW-0472">Membrane</keyword>
<feature type="chain" id="PRO_5030106906" description="Tetratricopeptide repeat protein" evidence="2">
    <location>
        <begin position="25"/>
        <end position="259"/>
    </location>
</feature>
<dbReference type="InterPro" id="IPR011990">
    <property type="entry name" value="TPR-like_helical_dom_sf"/>
</dbReference>
<keyword evidence="1" id="KW-0812">Transmembrane</keyword>
<name>A0A4Y6Q2I3_PERCE</name>